<evidence type="ECO:0000313" key="2">
    <source>
        <dbReference type="Proteomes" id="UP000635565"/>
    </source>
</evidence>
<dbReference type="Pfam" id="PF13602">
    <property type="entry name" value="ADH_zinc_N_2"/>
    <property type="match status" value="1"/>
</dbReference>
<protein>
    <recommendedName>
        <fullName evidence="3">Alcohol dehydrogenase-like C-terminal domain-containing protein</fullName>
    </recommendedName>
</protein>
<keyword evidence="2" id="KW-1185">Reference proteome</keyword>
<sequence>MIISQSDKEKAPHYGVTMSSVMVHPSGEQMAEMAQLFDAGHLKTHLDAIFPLKNVAQAHKLSEGGHIRGKLVLTVE</sequence>
<evidence type="ECO:0000313" key="1">
    <source>
        <dbReference type="EMBL" id="GHO84065.1"/>
    </source>
</evidence>
<accession>A0ABQ3VD35</accession>
<evidence type="ECO:0008006" key="3">
    <source>
        <dbReference type="Google" id="ProtNLM"/>
    </source>
</evidence>
<gene>
    <name evidence="1" type="ORF">KSZ_20710</name>
</gene>
<dbReference type="EMBL" id="BNJJ01000005">
    <property type="protein sequence ID" value="GHO84065.1"/>
    <property type="molecule type" value="Genomic_DNA"/>
</dbReference>
<dbReference type="RefSeq" id="WP_201361712.1">
    <property type="nucleotide sequence ID" value="NZ_BNJJ01000005.1"/>
</dbReference>
<dbReference type="Gene3D" id="3.40.50.720">
    <property type="entry name" value="NAD(P)-binding Rossmann-like Domain"/>
    <property type="match status" value="1"/>
</dbReference>
<proteinExistence type="predicted"/>
<comment type="caution">
    <text evidence="1">The sequence shown here is derived from an EMBL/GenBank/DDBJ whole genome shotgun (WGS) entry which is preliminary data.</text>
</comment>
<organism evidence="1 2">
    <name type="scientific">Dictyobacter formicarum</name>
    <dbReference type="NCBI Taxonomy" id="2778368"/>
    <lineage>
        <taxon>Bacteria</taxon>
        <taxon>Bacillati</taxon>
        <taxon>Chloroflexota</taxon>
        <taxon>Ktedonobacteria</taxon>
        <taxon>Ktedonobacterales</taxon>
        <taxon>Dictyobacteraceae</taxon>
        <taxon>Dictyobacter</taxon>
    </lineage>
</organism>
<dbReference type="Proteomes" id="UP000635565">
    <property type="component" value="Unassembled WGS sequence"/>
</dbReference>
<name>A0ABQ3VD35_9CHLR</name>
<dbReference type="Gene3D" id="3.90.180.10">
    <property type="entry name" value="Medium-chain alcohol dehydrogenases, catalytic domain"/>
    <property type="match status" value="1"/>
</dbReference>
<reference evidence="1 2" key="1">
    <citation type="journal article" date="2021" name="Int. J. Syst. Evol. Microbiol.">
        <title>Reticulibacter mediterranei gen. nov., sp. nov., within the new family Reticulibacteraceae fam. nov., and Ktedonospora formicarum gen. nov., sp. nov., Ktedonobacter robiniae sp. nov., Dictyobacter formicarum sp. nov. and Dictyobacter arantiisoli sp. nov., belonging to the class Ktedonobacteria.</title>
        <authorList>
            <person name="Yabe S."/>
            <person name="Zheng Y."/>
            <person name="Wang C.M."/>
            <person name="Sakai Y."/>
            <person name="Abe K."/>
            <person name="Yokota A."/>
            <person name="Donadio S."/>
            <person name="Cavaletti L."/>
            <person name="Monciardini P."/>
        </authorList>
    </citation>
    <scope>NUCLEOTIDE SEQUENCE [LARGE SCALE GENOMIC DNA]</scope>
    <source>
        <strain evidence="1 2">SOSP1-9</strain>
    </source>
</reference>